<dbReference type="InterPro" id="IPR024498">
    <property type="entry name" value="DUF2786"/>
</dbReference>
<dbReference type="RefSeq" id="WP_092256417.1">
    <property type="nucleotide sequence ID" value="NZ_CP047199.1"/>
</dbReference>
<gene>
    <name evidence="3" type="ORF">SAMN05661109_00777</name>
</gene>
<keyword evidence="4" id="KW-1185">Reference proteome</keyword>
<proteinExistence type="predicted"/>
<protein>
    <submittedName>
        <fullName evidence="3">Uncharacterized protein</fullName>
    </submittedName>
</protein>
<evidence type="ECO:0000313" key="3">
    <source>
        <dbReference type="EMBL" id="SER67746.1"/>
    </source>
</evidence>
<feature type="domain" description="DUF2786" evidence="1">
    <location>
        <begin position="8"/>
        <end position="46"/>
    </location>
</feature>
<dbReference type="Proteomes" id="UP000198929">
    <property type="component" value="Unassembled WGS sequence"/>
</dbReference>
<reference evidence="4" key="1">
    <citation type="submission" date="2016-10" db="EMBL/GenBank/DDBJ databases">
        <authorList>
            <person name="Varghese N."/>
            <person name="Submissions S."/>
        </authorList>
    </citation>
    <scope>NUCLEOTIDE SEQUENCE [LARGE SCALE GENOMIC DNA]</scope>
    <source>
        <strain evidence="4">DSM 20524</strain>
    </source>
</reference>
<evidence type="ECO:0000259" key="1">
    <source>
        <dbReference type="Pfam" id="PF10979"/>
    </source>
</evidence>
<name>A0A1H9R4U6_9CORY</name>
<dbReference type="Pfam" id="PF10979">
    <property type="entry name" value="DUF2786"/>
    <property type="match status" value="1"/>
</dbReference>
<sequence length="239" mass="26115">MNTNSIDKIKQRVQKLLNQAADRSGTPEGDVFYSKAFDLMATYGFDERDLSQADDGDAIAMEEIELSGAYTDMQALLLSALAAALHCEALSVGVRNSTKVEKVMVFGLRRHVKRLVLLFSMLMPQMVAKGLDQPAQPGYSTVVLRRSFMSGFASQVAARLTEAEETVAAASAGYELALIDDATRATEARDNYLEDNNLRATSKQSQRAMNATAYYNGMDAGDLSDLGQTRLRQRPALPS</sequence>
<organism evidence="3 4">
    <name type="scientific">Corynebacterium cystitidis DSM 20524</name>
    <dbReference type="NCBI Taxonomy" id="1121357"/>
    <lineage>
        <taxon>Bacteria</taxon>
        <taxon>Bacillati</taxon>
        <taxon>Actinomycetota</taxon>
        <taxon>Actinomycetes</taxon>
        <taxon>Mycobacteriales</taxon>
        <taxon>Corynebacteriaceae</taxon>
        <taxon>Corynebacterium</taxon>
    </lineage>
</organism>
<dbReference type="EMBL" id="FOGQ01000002">
    <property type="protein sequence ID" value="SER67746.1"/>
    <property type="molecule type" value="Genomic_DNA"/>
</dbReference>
<dbReference type="Pfam" id="PF23771">
    <property type="entry name" value="DUF7168"/>
    <property type="match status" value="1"/>
</dbReference>
<evidence type="ECO:0000259" key="2">
    <source>
        <dbReference type="Pfam" id="PF23771"/>
    </source>
</evidence>
<evidence type="ECO:0000313" key="4">
    <source>
        <dbReference type="Proteomes" id="UP000198929"/>
    </source>
</evidence>
<accession>A0A1H9R4U6</accession>
<feature type="domain" description="DUF7168" evidence="2">
    <location>
        <begin position="73"/>
        <end position="174"/>
    </location>
</feature>
<dbReference type="AlphaFoldDB" id="A0A1H9R4U6"/>
<dbReference type="InterPro" id="IPR055592">
    <property type="entry name" value="DUF7168"/>
</dbReference>